<keyword evidence="1" id="KW-0862">Zinc</keyword>
<accession>A0A9P6XNC0</accession>
<dbReference type="Pfam" id="PF00098">
    <property type="entry name" value="zf-CCHC"/>
    <property type="match status" value="1"/>
</dbReference>
<name>A0A9P6XNC0_RHIOR</name>
<protein>
    <recommendedName>
        <fullName evidence="3">CCHC-type domain-containing protein</fullName>
    </recommendedName>
</protein>
<dbReference type="GO" id="GO:0008270">
    <property type="term" value="F:zinc ion binding"/>
    <property type="evidence" value="ECO:0007669"/>
    <property type="project" value="UniProtKB-KW"/>
</dbReference>
<keyword evidence="1" id="KW-0863">Zinc-finger</keyword>
<comment type="caution">
    <text evidence="4">The sequence shown here is derived from an EMBL/GenBank/DDBJ whole genome shotgun (WGS) entry which is preliminary data.</text>
</comment>
<dbReference type="AlphaFoldDB" id="A0A9P6XNC0"/>
<gene>
    <name evidence="4" type="ORF">G6F51_014208</name>
</gene>
<dbReference type="SMART" id="SM00343">
    <property type="entry name" value="ZnF_C2HC"/>
    <property type="match status" value="1"/>
</dbReference>
<proteinExistence type="predicted"/>
<sequence>MVQYQQQHQQQPRYNQPRSQMQHFNNRPPFTERRPLVCRNCGKEGHPSRICREQPQMASFKFKIKIETMVKTQMMKIKQKTWTSMPLNEDKPMNQA</sequence>
<dbReference type="EMBL" id="JAANIT010008439">
    <property type="protein sequence ID" value="KAG1529254.1"/>
    <property type="molecule type" value="Genomic_DNA"/>
</dbReference>
<dbReference type="Proteomes" id="UP000717996">
    <property type="component" value="Unassembled WGS sequence"/>
</dbReference>
<feature type="compositionally biased region" description="Low complexity" evidence="2">
    <location>
        <begin position="1"/>
        <end position="18"/>
    </location>
</feature>
<dbReference type="SUPFAM" id="SSF57756">
    <property type="entry name" value="Retrovirus zinc finger-like domains"/>
    <property type="match status" value="1"/>
</dbReference>
<evidence type="ECO:0000313" key="4">
    <source>
        <dbReference type="EMBL" id="KAG1529254.1"/>
    </source>
</evidence>
<dbReference type="InterPro" id="IPR036875">
    <property type="entry name" value="Znf_CCHC_sf"/>
</dbReference>
<keyword evidence="1" id="KW-0479">Metal-binding</keyword>
<organism evidence="4 5">
    <name type="scientific">Rhizopus oryzae</name>
    <name type="common">Mucormycosis agent</name>
    <name type="synonym">Rhizopus arrhizus var. delemar</name>
    <dbReference type="NCBI Taxonomy" id="64495"/>
    <lineage>
        <taxon>Eukaryota</taxon>
        <taxon>Fungi</taxon>
        <taxon>Fungi incertae sedis</taxon>
        <taxon>Mucoromycota</taxon>
        <taxon>Mucoromycotina</taxon>
        <taxon>Mucoromycetes</taxon>
        <taxon>Mucorales</taxon>
        <taxon>Mucorineae</taxon>
        <taxon>Rhizopodaceae</taxon>
        <taxon>Rhizopus</taxon>
    </lineage>
</organism>
<evidence type="ECO:0000256" key="1">
    <source>
        <dbReference type="PROSITE-ProRule" id="PRU00047"/>
    </source>
</evidence>
<dbReference type="InterPro" id="IPR001878">
    <property type="entry name" value="Znf_CCHC"/>
</dbReference>
<feature type="region of interest" description="Disordered" evidence="2">
    <location>
        <begin position="1"/>
        <end position="35"/>
    </location>
</feature>
<evidence type="ECO:0000256" key="2">
    <source>
        <dbReference type="SAM" id="MobiDB-lite"/>
    </source>
</evidence>
<dbReference type="PROSITE" id="PS50158">
    <property type="entry name" value="ZF_CCHC"/>
    <property type="match status" value="1"/>
</dbReference>
<dbReference type="Gene3D" id="4.10.60.10">
    <property type="entry name" value="Zinc finger, CCHC-type"/>
    <property type="match status" value="1"/>
</dbReference>
<feature type="domain" description="CCHC-type" evidence="3">
    <location>
        <begin position="38"/>
        <end position="53"/>
    </location>
</feature>
<evidence type="ECO:0000313" key="5">
    <source>
        <dbReference type="Proteomes" id="UP000717996"/>
    </source>
</evidence>
<dbReference type="GO" id="GO:0003676">
    <property type="term" value="F:nucleic acid binding"/>
    <property type="evidence" value="ECO:0007669"/>
    <property type="project" value="InterPro"/>
</dbReference>
<reference evidence="4" key="1">
    <citation type="journal article" date="2020" name="Microb. Genom.">
        <title>Genetic diversity of clinical and environmental Mucorales isolates obtained from an investigation of mucormycosis cases among solid organ transplant recipients.</title>
        <authorList>
            <person name="Nguyen M.H."/>
            <person name="Kaul D."/>
            <person name="Muto C."/>
            <person name="Cheng S.J."/>
            <person name="Richter R.A."/>
            <person name="Bruno V.M."/>
            <person name="Liu G."/>
            <person name="Beyhan S."/>
            <person name="Sundermann A.J."/>
            <person name="Mounaud S."/>
            <person name="Pasculle A.W."/>
            <person name="Nierman W.C."/>
            <person name="Driscoll E."/>
            <person name="Cumbie R."/>
            <person name="Clancy C.J."/>
            <person name="Dupont C.L."/>
        </authorList>
    </citation>
    <scope>NUCLEOTIDE SEQUENCE</scope>
    <source>
        <strain evidence="4">GL16</strain>
    </source>
</reference>
<evidence type="ECO:0000259" key="3">
    <source>
        <dbReference type="PROSITE" id="PS50158"/>
    </source>
</evidence>